<dbReference type="Proteomes" id="UP001519332">
    <property type="component" value="Unassembled WGS sequence"/>
</dbReference>
<dbReference type="RefSeq" id="WP_209635728.1">
    <property type="nucleotide sequence ID" value="NZ_JAGINW010000001.1"/>
</dbReference>
<dbReference type="PROSITE" id="PS50234">
    <property type="entry name" value="VWFA"/>
    <property type="match status" value="1"/>
</dbReference>
<comment type="caution">
    <text evidence="2">The sequence shown here is derived from an EMBL/GenBank/DDBJ whole genome shotgun (WGS) entry which is preliminary data.</text>
</comment>
<evidence type="ECO:0000259" key="1">
    <source>
        <dbReference type="PROSITE" id="PS50234"/>
    </source>
</evidence>
<dbReference type="Pfam" id="PF00092">
    <property type="entry name" value="VWA"/>
    <property type="match status" value="1"/>
</dbReference>
<evidence type="ECO:0000313" key="3">
    <source>
        <dbReference type="Proteomes" id="UP001519332"/>
    </source>
</evidence>
<sequence length="543" mass="57304">MLVIVLVGALVAGVAWFTVDRLRNPAEAKCANPTVLNVVAAPDIAPVVDQVARGLKPDDIDTCYRVEMVVNDSATTADQLSAPNASNAPAVWLPDSTVWLRRAREKGASQVPDTGSSIASSPVVMALAEQAAKSRGWPQKQLNWTDIIGQAGSDLNIGMLDPSVDAVGVSALIAVRGVTALTSDPAANTVAVLRKLSPNAASGASELFSKTNATAGTPPLTAFPTSEHALLDNNAKRKDEQLVAVYPEPAAPSLDYPYAVLPTSNEVGIAAAKFRSALLAPGIQESLAANGLRFPDGRVPGTPPADNRTVVRQLRPVPPPRTADLDQVLNTWAGISRASRIQAVVDVSGSMNGVIPGSGKTRMQITLEASEGGIRLMNPRTKLGIWVFSAELDGDKDYREVVPVLPLNESIQAGLFEKLRGIKATQTGRTGLYDTALAAYQSARQNWEPGRINLVLILTDGKNDDDGRGVNRETLLAELGKMQDPNRPLPIVFIGMGPDVDVNELNAISKATGGQTFATADPNKINEIFFAALSRVISGGATK</sequence>
<dbReference type="InterPro" id="IPR002035">
    <property type="entry name" value="VWF_A"/>
</dbReference>
<dbReference type="EMBL" id="JAGINW010000001">
    <property type="protein sequence ID" value="MBP2321082.1"/>
    <property type="molecule type" value="Genomic_DNA"/>
</dbReference>
<reference evidence="2 3" key="1">
    <citation type="submission" date="2021-03" db="EMBL/GenBank/DDBJ databases">
        <title>Sequencing the genomes of 1000 actinobacteria strains.</title>
        <authorList>
            <person name="Klenk H.-P."/>
        </authorList>
    </citation>
    <scope>NUCLEOTIDE SEQUENCE [LARGE SCALE GENOMIC DNA]</scope>
    <source>
        <strain evidence="2 3">DSM 46670</strain>
    </source>
</reference>
<evidence type="ECO:0000313" key="2">
    <source>
        <dbReference type="EMBL" id="MBP2321082.1"/>
    </source>
</evidence>
<protein>
    <recommendedName>
        <fullName evidence="1">VWFA domain-containing protein</fullName>
    </recommendedName>
</protein>
<keyword evidence="3" id="KW-1185">Reference proteome</keyword>
<proteinExistence type="predicted"/>
<dbReference type="SUPFAM" id="SSF53850">
    <property type="entry name" value="Periplasmic binding protein-like II"/>
    <property type="match status" value="1"/>
</dbReference>
<dbReference type="SMART" id="SM00327">
    <property type="entry name" value="VWA"/>
    <property type="match status" value="1"/>
</dbReference>
<organism evidence="2 3">
    <name type="scientific">Kibdelosporangium banguiense</name>
    <dbReference type="NCBI Taxonomy" id="1365924"/>
    <lineage>
        <taxon>Bacteria</taxon>
        <taxon>Bacillati</taxon>
        <taxon>Actinomycetota</taxon>
        <taxon>Actinomycetes</taxon>
        <taxon>Pseudonocardiales</taxon>
        <taxon>Pseudonocardiaceae</taxon>
        <taxon>Kibdelosporangium</taxon>
    </lineage>
</organism>
<name>A0ABS4T9J7_9PSEU</name>
<dbReference type="SUPFAM" id="SSF53300">
    <property type="entry name" value="vWA-like"/>
    <property type="match status" value="1"/>
</dbReference>
<gene>
    <name evidence="2" type="ORF">JOF56_001467</name>
</gene>
<dbReference type="InterPro" id="IPR036465">
    <property type="entry name" value="vWFA_dom_sf"/>
</dbReference>
<dbReference type="Gene3D" id="3.40.50.410">
    <property type="entry name" value="von Willebrand factor, type A domain"/>
    <property type="match status" value="1"/>
</dbReference>
<accession>A0ABS4T9J7</accession>
<feature type="domain" description="VWFA" evidence="1">
    <location>
        <begin position="340"/>
        <end position="533"/>
    </location>
</feature>
<dbReference type="Pfam" id="PF13531">
    <property type="entry name" value="SBP_bac_11"/>
    <property type="match status" value="1"/>
</dbReference>